<organism evidence="1 2">
    <name type="scientific">Arthrobotrys flagrans</name>
    <name type="common">Nematode-trapping fungus</name>
    <name type="synonym">Trichothecium flagrans</name>
    <dbReference type="NCBI Taxonomy" id="97331"/>
    <lineage>
        <taxon>Eukaryota</taxon>
        <taxon>Fungi</taxon>
        <taxon>Dikarya</taxon>
        <taxon>Ascomycota</taxon>
        <taxon>Pezizomycotina</taxon>
        <taxon>Orbiliomycetes</taxon>
        <taxon>Orbiliales</taxon>
        <taxon>Orbiliaceae</taxon>
        <taxon>Arthrobotrys</taxon>
    </lineage>
</organism>
<dbReference type="Proteomes" id="UP000283090">
    <property type="component" value="Unassembled WGS sequence"/>
</dbReference>
<dbReference type="VEuPathDB" id="FungiDB:DFL_004359"/>
<name>A0A437A4K6_ARTFL</name>
<evidence type="ECO:0000313" key="2">
    <source>
        <dbReference type="Proteomes" id="UP000283090"/>
    </source>
</evidence>
<dbReference type="EMBL" id="SAEB01000006">
    <property type="protein sequence ID" value="RVD86065.1"/>
    <property type="molecule type" value="Genomic_DNA"/>
</dbReference>
<protein>
    <submittedName>
        <fullName evidence="1">Uncharacterized protein</fullName>
    </submittedName>
</protein>
<dbReference type="OrthoDB" id="5284313at2759"/>
<comment type="caution">
    <text evidence="1">The sequence shown here is derived from an EMBL/GenBank/DDBJ whole genome shotgun (WGS) entry which is preliminary data.</text>
</comment>
<keyword evidence="2" id="KW-1185">Reference proteome</keyword>
<proteinExistence type="predicted"/>
<reference evidence="1 2" key="1">
    <citation type="submission" date="2019-01" db="EMBL/GenBank/DDBJ databases">
        <title>Intercellular communication is required for trap formation in the nematode-trapping fungus Duddingtonia flagrans.</title>
        <authorList>
            <person name="Youssar L."/>
            <person name="Wernet V."/>
            <person name="Hensel N."/>
            <person name="Hildebrandt H.-G."/>
            <person name="Fischer R."/>
        </authorList>
    </citation>
    <scope>NUCLEOTIDE SEQUENCE [LARGE SCALE GENOMIC DNA]</scope>
    <source>
        <strain evidence="1 2">CBS H-5679</strain>
    </source>
</reference>
<dbReference type="GeneID" id="93586670"/>
<evidence type="ECO:0000313" key="1">
    <source>
        <dbReference type="EMBL" id="RVD86065.1"/>
    </source>
</evidence>
<dbReference type="RefSeq" id="XP_067491609.1">
    <property type="nucleotide sequence ID" value="XM_067633441.1"/>
</dbReference>
<accession>A0A437A4K6</accession>
<sequence length="300" mass="31831">MGRASRATAFYSSFDGYCASYAPGGDGGTTTEVMTTTSAPTSLGGRASCESILQTYNLCQRIPQDLIIEPKVASCICHDFAGVFTTGFDDLLTPCYNWATVPEPEFASEISSLFGFCTRFGTFTFDTPVTSMTLQVTPNPTAPRTIPSLSFSQIGNPASSACEQMARIANACRTGPVDPLTRPGVANCICLDRNDPNRGFGTEFDTLLSNCYPYARTRSPAAAREIENLSGYCTRFADGGKTYTLTATDTNTTRTVTDDVFVSSTGLPVETSPSKGTAGRNKVAVSLASSLVAIMVGQLL</sequence>
<gene>
    <name evidence="1" type="ORF">DFL_004359</name>
</gene>
<dbReference type="AlphaFoldDB" id="A0A437A4K6"/>